<dbReference type="PANTHER" id="PTHR43687">
    <property type="entry name" value="ADENYLYLSULFATE REDUCTASE, BETA SUBUNIT"/>
    <property type="match status" value="1"/>
</dbReference>
<keyword evidence="1" id="KW-0004">4Fe-4S</keyword>
<reference evidence="8" key="1">
    <citation type="journal article" date="2013" name="Stand. Genomic Sci.">
        <title>Complete genome sequence of Coriobacterium glomerans type strain (PW2(T)) from the midgut of Pyrrhocoris apterus L. (red soldier bug).</title>
        <authorList>
            <person name="Stackebrandt E."/>
            <person name="Zeytun A."/>
            <person name="Lapidus A."/>
            <person name="Nolan M."/>
            <person name="Lucas S."/>
            <person name="Hammon N."/>
            <person name="Deshpande S."/>
            <person name="Cheng J.F."/>
            <person name="Tapia R."/>
            <person name="Goodwin L.A."/>
            <person name="Pitluck S."/>
            <person name="Liolios K."/>
            <person name="Pagani I."/>
            <person name="Ivanova N."/>
            <person name="Mavromatis K."/>
            <person name="Mikhailova N."/>
            <person name="Huntemann M."/>
            <person name="Pati A."/>
            <person name="Chen A."/>
            <person name="Palaniappan K."/>
            <person name="Chang Y.J."/>
            <person name="Land M."/>
            <person name="Hauser L."/>
            <person name="Rohde M."/>
            <person name="Pukall R."/>
            <person name="Goker M."/>
            <person name="Detter J.C."/>
            <person name="Woyke T."/>
            <person name="Bristow J."/>
            <person name="Eisen J.A."/>
            <person name="Markowitz V."/>
            <person name="Hugenholtz P."/>
            <person name="Kyrpides N.C."/>
            <person name="Klenk H.P."/>
        </authorList>
    </citation>
    <scope>NUCLEOTIDE SEQUENCE</scope>
    <source>
        <strain evidence="8">ATCC 49209 / DSM 20642 / JCM 10262 / PW2</strain>
    </source>
</reference>
<dbReference type="Proteomes" id="UP000006851">
    <property type="component" value="Chromosome"/>
</dbReference>
<dbReference type="InterPro" id="IPR017896">
    <property type="entry name" value="4Fe4S_Fe-S-bd"/>
</dbReference>
<protein>
    <submittedName>
        <fullName evidence="7">4Fe-4S ferredoxin iron-sulfur binding domain protein</fullName>
    </submittedName>
</protein>
<evidence type="ECO:0000256" key="2">
    <source>
        <dbReference type="ARBA" id="ARBA00022723"/>
    </source>
</evidence>
<feature type="coiled-coil region" evidence="5">
    <location>
        <begin position="388"/>
        <end position="419"/>
    </location>
</feature>
<dbReference type="PROSITE" id="PS51379">
    <property type="entry name" value="4FE4S_FER_2"/>
    <property type="match status" value="3"/>
</dbReference>
<name>F2N769_CORGP</name>
<dbReference type="PROSITE" id="PS00198">
    <property type="entry name" value="4FE4S_FER_1"/>
    <property type="match status" value="3"/>
</dbReference>
<evidence type="ECO:0000259" key="6">
    <source>
        <dbReference type="PROSITE" id="PS51379"/>
    </source>
</evidence>
<keyword evidence="5" id="KW-0175">Coiled coil</keyword>
<evidence type="ECO:0000313" key="7">
    <source>
        <dbReference type="EMBL" id="AEB06408.1"/>
    </source>
</evidence>
<gene>
    <name evidence="7" type="ordered locus">Corgl_0282</name>
</gene>
<sequence length="425" mass="46083">MAQKNDLFDDLIDISKSISGLKEPFESLTDTFLGKTPQGSPEGPTWNPADYKDRPYANSLPCLVCKSEKSGCRACMDACPTGAIEIEDSSVEILDTCRKCGVCVGACPTEVFSTPRLQPKRAYDAIATAAAAYERAFVTCTRALRRVPRANEVVVACVGDISSETWFSVLADYPNVSVYLPLGICDKCRTTTGEAALEEAIAQAERWAGTGLGLEVEAQELTCVKRREYERKEFMDNIVRTTGITVSKLSPAAAAITTVAQKIRDHSSSIMKLERTLDAACGVTTHKQRRQLTQGRQLLLSTLQSHPDLAGNVVTRVPECDPASCTMCGECMKVCPTFACDLVGANGRFAVEPTYCLGCGLCAEVCEPHALTLREHDGSELVVLDPEAERKAAEAARARKDAEKAKAIAKKKLNKILDQVEKLSD</sequence>
<feature type="domain" description="4Fe-4S ferredoxin-type" evidence="6">
    <location>
        <begin position="87"/>
        <end position="117"/>
    </location>
</feature>
<keyword evidence="8" id="KW-1185">Reference proteome</keyword>
<dbReference type="PANTHER" id="PTHR43687:SF1">
    <property type="entry name" value="FERREDOXIN III"/>
    <property type="match status" value="1"/>
</dbReference>
<feature type="domain" description="4Fe-4S ferredoxin-type" evidence="6">
    <location>
        <begin position="316"/>
        <end position="345"/>
    </location>
</feature>
<keyword evidence="4" id="KW-0411">Iron-sulfur</keyword>
<organism evidence="7 8">
    <name type="scientific">Coriobacterium glomerans (strain ATCC 49209 / DSM 20642 / JCM 10262 / PW2)</name>
    <dbReference type="NCBI Taxonomy" id="700015"/>
    <lineage>
        <taxon>Bacteria</taxon>
        <taxon>Bacillati</taxon>
        <taxon>Actinomycetota</taxon>
        <taxon>Coriobacteriia</taxon>
        <taxon>Coriobacteriales</taxon>
        <taxon>Coriobacteriaceae</taxon>
        <taxon>Coriobacterium</taxon>
    </lineage>
</organism>
<dbReference type="InterPro" id="IPR017900">
    <property type="entry name" value="4Fe4S_Fe_S_CS"/>
</dbReference>
<evidence type="ECO:0000256" key="1">
    <source>
        <dbReference type="ARBA" id="ARBA00022485"/>
    </source>
</evidence>
<dbReference type="OrthoDB" id="9672at2"/>
<dbReference type="Pfam" id="PF12800">
    <property type="entry name" value="Fer4_4"/>
    <property type="match status" value="1"/>
</dbReference>
<evidence type="ECO:0000313" key="8">
    <source>
        <dbReference type="Proteomes" id="UP000006851"/>
    </source>
</evidence>
<feature type="domain" description="4Fe-4S ferredoxin-type" evidence="6">
    <location>
        <begin position="347"/>
        <end position="376"/>
    </location>
</feature>
<dbReference type="STRING" id="700015.Corgl_0282"/>
<dbReference type="EMBL" id="CP002628">
    <property type="protein sequence ID" value="AEB06408.1"/>
    <property type="molecule type" value="Genomic_DNA"/>
</dbReference>
<evidence type="ECO:0000256" key="5">
    <source>
        <dbReference type="SAM" id="Coils"/>
    </source>
</evidence>
<dbReference type="HOGENOM" id="CLU_035684_0_0_11"/>
<dbReference type="SUPFAM" id="SSF54862">
    <property type="entry name" value="4Fe-4S ferredoxins"/>
    <property type="match status" value="2"/>
</dbReference>
<dbReference type="eggNOG" id="COG1149">
    <property type="taxonomic scope" value="Bacteria"/>
</dbReference>
<evidence type="ECO:0000256" key="4">
    <source>
        <dbReference type="ARBA" id="ARBA00023014"/>
    </source>
</evidence>
<dbReference type="Gene3D" id="3.30.70.20">
    <property type="match status" value="2"/>
</dbReference>
<dbReference type="AlphaFoldDB" id="F2N769"/>
<dbReference type="GO" id="GO:0046872">
    <property type="term" value="F:metal ion binding"/>
    <property type="evidence" value="ECO:0007669"/>
    <property type="project" value="UniProtKB-KW"/>
</dbReference>
<keyword evidence="3" id="KW-0408">Iron</keyword>
<evidence type="ECO:0000256" key="3">
    <source>
        <dbReference type="ARBA" id="ARBA00023004"/>
    </source>
</evidence>
<dbReference type="InterPro" id="IPR050572">
    <property type="entry name" value="Fe-S_Ferredoxin"/>
</dbReference>
<keyword evidence="2" id="KW-0479">Metal-binding</keyword>
<dbReference type="GO" id="GO:0051539">
    <property type="term" value="F:4 iron, 4 sulfur cluster binding"/>
    <property type="evidence" value="ECO:0007669"/>
    <property type="project" value="UniProtKB-KW"/>
</dbReference>
<dbReference type="eggNOG" id="COG1036">
    <property type="taxonomic scope" value="Bacteria"/>
</dbReference>
<dbReference type="RefSeq" id="WP_013708151.1">
    <property type="nucleotide sequence ID" value="NC_015389.1"/>
</dbReference>
<dbReference type="Pfam" id="PF12838">
    <property type="entry name" value="Fer4_7"/>
    <property type="match status" value="1"/>
</dbReference>
<dbReference type="KEGG" id="cgo:Corgl_0282"/>
<accession>F2N769</accession>
<proteinExistence type="predicted"/>